<dbReference type="Pfam" id="PF00561">
    <property type="entry name" value="Abhydrolase_1"/>
    <property type="match status" value="1"/>
</dbReference>
<reference evidence="3" key="1">
    <citation type="journal article" date="2019" name="Int. J. Syst. Evol. Microbiol.">
        <title>The Global Catalogue of Microorganisms (GCM) 10K type strain sequencing project: providing services to taxonomists for standard genome sequencing and annotation.</title>
        <authorList>
            <consortium name="The Broad Institute Genomics Platform"/>
            <consortium name="The Broad Institute Genome Sequencing Center for Infectious Disease"/>
            <person name="Wu L."/>
            <person name="Ma J."/>
        </authorList>
    </citation>
    <scope>NUCLEOTIDE SEQUENCE [LARGE SCALE GENOMIC DNA]</scope>
    <source>
        <strain evidence="3">CGMCC 1.6964</strain>
    </source>
</reference>
<dbReference type="PANTHER" id="PTHR43798">
    <property type="entry name" value="MONOACYLGLYCEROL LIPASE"/>
    <property type="match status" value="1"/>
</dbReference>
<evidence type="ECO:0000313" key="2">
    <source>
        <dbReference type="EMBL" id="GGO02215.1"/>
    </source>
</evidence>
<dbReference type="EMBL" id="BMLN01000006">
    <property type="protein sequence ID" value="GGO02215.1"/>
    <property type="molecule type" value="Genomic_DNA"/>
</dbReference>
<organism evidence="2 3">
    <name type="scientific">Saccharibacillus kuerlensis</name>
    <dbReference type="NCBI Taxonomy" id="459527"/>
    <lineage>
        <taxon>Bacteria</taxon>
        <taxon>Bacillati</taxon>
        <taxon>Bacillota</taxon>
        <taxon>Bacilli</taxon>
        <taxon>Bacillales</taxon>
        <taxon>Paenibacillaceae</taxon>
        <taxon>Saccharibacillus</taxon>
    </lineage>
</organism>
<protein>
    <recommendedName>
        <fullName evidence="1">AB hydrolase-1 domain-containing protein</fullName>
    </recommendedName>
</protein>
<sequence length="206" mass="23508">MREWNSHERFQSSCGTINYGVEGEGEAVVFVHGTPWSSYNWRHVIRELSCCYKVYYYDLLGYGQSEQIEGQNVSLGIQNNILDELLDHWQLRRPILIGHDFGGTTILRTHLLNGRDAKCMILIDPVATSPWGSPFFAHVREYEEAFAGVPSSIHKAIVSAYVRGAQFHAMSDETLLGILKPWTGERGQRAFLQTDRSSRPDVYQRD</sequence>
<name>A0ABQ2L447_9BACL</name>
<keyword evidence="3" id="KW-1185">Reference proteome</keyword>
<proteinExistence type="predicted"/>
<comment type="caution">
    <text evidence="2">The sequence shown here is derived from an EMBL/GenBank/DDBJ whole genome shotgun (WGS) entry which is preliminary data.</text>
</comment>
<dbReference type="RefSeq" id="WP_211223570.1">
    <property type="nucleotide sequence ID" value="NZ_BMLN01000006.1"/>
</dbReference>
<feature type="domain" description="AB hydrolase-1" evidence="1">
    <location>
        <begin position="27"/>
        <end position="137"/>
    </location>
</feature>
<gene>
    <name evidence="2" type="ORF">GCM10010969_25330</name>
</gene>
<evidence type="ECO:0000313" key="3">
    <source>
        <dbReference type="Proteomes" id="UP000606653"/>
    </source>
</evidence>
<dbReference type="Proteomes" id="UP000606653">
    <property type="component" value="Unassembled WGS sequence"/>
</dbReference>
<dbReference type="InterPro" id="IPR029058">
    <property type="entry name" value="AB_hydrolase_fold"/>
</dbReference>
<accession>A0ABQ2L447</accession>
<dbReference type="Gene3D" id="3.40.50.1820">
    <property type="entry name" value="alpha/beta hydrolase"/>
    <property type="match status" value="1"/>
</dbReference>
<dbReference type="SUPFAM" id="SSF53474">
    <property type="entry name" value="alpha/beta-Hydrolases"/>
    <property type="match status" value="1"/>
</dbReference>
<dbReference type="InterPro" id="IPR050266">
    <property type="entry name" value="AB_hydrolase_sf"/>
</dbReference>
<evidence type="ECO:0000259" key="1">
    <source>
        <dbReference type="Pfam" id="PF00561"/>
    </source>
</evidence>
<dbReference type="InterPro" id="IPR000073">
    <property type="entry name" value="AB_hydrolase_1"/>
</dbReference>